<keyword evidence="5" id="KW-1185">Reference proteome</keyword>
<organism evidence="4 5">
    <name type="scientific">Methylocaldum marinum</name>
    <dbReference type="NCBI Taxonomy" id="1432792"/>
    <lineage>
        <taxon>Bacteria</taxon>
        <taxon>Pseudomonadati</taxon>
        <taxon>Pseudomonadota</taxon>
        <taxon>Gammaproteobacteria</taxon>
        <taxon>Methylococcales</taxon>
        <taxon>Methylococcaceae</taxon>
        <taxon>Methylocaldum</taxon>
    </lineage>
</organism>
<dbReference type="InterPro" id="IPR021309">
    <property type="entry name" value="YgaP-like_TM"/>
</dbReference>
<keyword evidence="2" id="KW-0812">Transmembrane</keyword>
<evidence type="ECO:0000256" key="2">
    <source>
        <dbReference type="SAM" id="Phobius"/>
    </source>
</evidence>
<proteinExistence type="predicted"/>
<dbReference type="RefSeq" id="WP_119631715.1">
    <property type="nucleotide sequence ID" value="NZ_AP017928.1"/>
</dbReference>
<reference evidence="4 5" key="1">
    <citation type="submission" date="2016-12" db="EMBL/GenBank/DDBJ databases">
        <title>Genome sequencing of Methylocaldum marinum.</title>
        <authorList>
            <person name="Takeuchi M."/>
            <person name="Kamagata Y."/>
            <person name="Hiraoka S."/>
            <person name="Oshima K."/>
            <person name="Hattori M."/>
            <person name="Iwasaki W."/>
        </authorList>
    </citation>
    <scope>NUCLEOTIDE SEQUENCE [LARGE SCALE GENOMIC DNA]</scope>
    <source>
        <strain evidence="4 5">S8</strain>
    </source>
</reference>
<dbReference type="Proteomes" id="UP000266313">
    <property type="component" value="Chromosome"/>
</dbReference>
<feature type="region of interest" description="Disordered" evidence="1">
    <location>
        <begin position="64"/>
        <end position="85"/>
    </location>
</feature>
<keyword evidence="2" id="KW-1133">Transmembrane helix</keyword>
<gene>
    <name evidence="4" type="ORF">sS8_4633</name>
</gene>
<protein>
    <recommendedName>
        <fullName evidence="3">Inner membrane protein YgaP-like transmembrane domain-containing protein</fullName>
    </recommendedName>
</protein>
<dbReference type="Pfam" id="PF11127">
    <property type="entry name" value="YgaP-like_TM"/>
    <property type="match status" value="1"/>
</dbReference>
<keyword evidence="2" id="KW-0472">Membrane</keyword>
<dbReference type="AlphaFoldDB" id="A0A250KY08"/>
<dbReference type="EMBL" id="AP017928">
    <property type="protein sequence ID" value="BBA36563.1"/>
    <property type="molecule type" value="Genomic_DNA"/>
</dbReference>
<sequence>MNFDIKKMTKRELNVGLKDQKVRYGVGVVLALISVFLANIPLLLMGVILLASARLRWCPVYSGLGRSTVDPSEEQADSTGSQTGH</sequence>
<dbReference type="OrthoDB" id="5569531at2"/>
<name>A0A250KY08_9GAMM</name>
<feature type="domain" description="Inner membrane protein YgaP-like transmembrane" evidence="3">
    <location>
        <begin position="13"/>
        <end position="69"/>
    </location>
</feature>
<evidence type="ECO:0000313" key="5">
    <source>
        <dbReference type="Proteomes" id="UP000266313"/>
    </source>
</evidence>
<feature type="transmembrane region" description="Helical" evidence="2">
    <location>
        <begin position="24"/>
        <end position="51"/>
    </location>
</feature>
<accession>A0A250KY08</accession>
<evidence type="ECO:0000313" key="4">
    <source>
        <dbReference type="EMBL" id="BBA36563.1"/>
    </source>
</evidence>
<evidence type="ECO:0000256" key="1">
    <source>
        <dbReference type="SAM" id="MobiDB-lite"/>
    </source>
</evidence>
<dbReference type="KEGG" id="mmai:sS8_4633"/>
<evidence type="ECO:0000259" key="3">
    <source>
        <dbReference type="Pfam" id="PF11127"/>
    </source>
</evidence>